<dbReference type="EMBL" id="KQ983020">
    <property type="protein sequence ID" value="KYQ48225.1"/>
    <property type="molecule type" value="Genomic_DNA"/>
</dbReference>
<reference evidence="1 2" key="1">
    <citation type="submission" date="2015-09" db="EMBL/GenBank/DDBJ databases">
        <title>Trachymyrmex zeteki WGS genome.</title>
        <authorList>
            <person name="Nygaard S."/>
            <person name="Hu H."/>
            <person name="Boomsma J."/>
            <person name="Zhang G."/>
        </authorList>
    </citation>
    <scope>NUCLEOTIDE SEQUENCE [LARGE SCALE GENOMIC DNA]</scope>
    <source>
        <strain evidence="1">Tzet28-1</strain>
        <tissue evidence="1">Whole body</tissue>
    </source>
</reference>
<sequence length="75" mass="8543">TIFQVEVLAISRCAELLIDRKIRHRICICSDSRAVIDALVKTTTESFVVWDCMQALDKLGETTQVTLVWVPGHIW</sequence>
<dbReference type="Proteomes" id="UP000075809">
    <property type="component" value="Unassembled WGS sequence"/>
</dbReference>
<dbReference type="InterPro" id="IPR036397">
    <property type="entry name" value="RNaseH_sf"/>
</dbReference>
<evidence type="ECO:0000313" key="1">
    <source>
        <dbReference type="EMBL" id="KYQ48225.1"/>
    </source>
</evidence>
<feature type="non-terminal residue" evidence="1">
    <location>
        <position position="1"/>
    </location>
</feature>
<gene>
    <name evidence="1" type="ORF">ALC60_12780</name>
</gene>
<dbReference type="InterPro" id="IPR012337">
    <property type="entry name" value="RNaseH-like_sf"/>
</dbReference>
<keyword evidence="2" id="KW-1185">Reference proteome</keyword>
<dbReference type="Gene3D" id="3.30.420.10">
    <property type="entry name" value="Ribonuclease H-like superfamily/Ribonuclease H"/>
    <property type="match status" value="1"/>
</dbReference>
<dbReference type="SUPFAM" id="SSF53098">
    <property type="entry name" value="Ribonuclease H-like"/>
    <property type="match status" value="1"/>
</dbReference>
<dbReference type="GO" id="GO:0003676">
    <property type="term" value="F:nucleic acid binding"/>
    <property type="evidence" value="ECO:0007669"/>
    <property type="project" value="InterPro"/>
</dbReference>
<accession>A0A151WKL6</accession>
<organism evidence="1 2">
    <name type="scientific">Mycetomoellerius zeteki</name>
    <dbReference type="NCBI Taxonomy" id="64791"/>
    <lineage>
        <taxon>Eukaryota</taxon>
        <taxon>Metazoa</taxon>
        <taxon>Ecdysozoa</taxon>
        <taxon>Arthropoda</taxon>
        <taxon>Hexapoda</taxon>
        <taxon>Insecta</taxon>
        <taxon>Pterygota</taxon>
        <taxon>Neoptera</taxon>
        <taxon>Endopterygota</taxon>
        <taxon>Hymenoptera</taxon>
        <taxon>Apocrita</taxon>
        <taxon>Aculeata</taxon>
        <taxon>Formicoidea</taxon>
        <taxon>Formicidae</taxon>
        <taxon>Myrmicinae</taxon>
        <taxon>Mycetomoellerius</taxon>
    </lineage>
</organism>
<proteinExistence type="predicted"/>
<protein>
    <submittedName>
        <fullName evidence="1">Uncharacterized protein</fullName>
    </submittedName>
</protein>
<evidence type="ECO:0000313" key="2">
    <source>
        <dbReference type="Proteomes" id="UP000075809"/>
    </source>
</evidence>
<dbReference type="AlphaFoldDB" id="A0A151WKL6"/>
<name>A0A151WKL6_9HYME</name>